<keyword evidence="3" id="KW-0479">Metal-binding</keyword>
<dbReference type="GO" id="GO:0046872">
    <property type="term" value="F:metal ion binding"/>
    <property type="evidence" value="ECO:0007669"/>
    <property type="project" value="UniProtKB-KW"/>
</dbReference>
<dbReference type="OrthoDB" id="8831at2157"/>
<dbReference type="InterPro" id="IPR036820">
    <property type="entry name" value="Archease_dom_sf"/>
</dbReference>
<dbReference type="EMBL" id="PGCL01000003">
    <property type="protein sequence ID" value="TAJ43993.1"/>
    <property type="molecule type" value="Genomic_DNA"/>
</dbReference>
<keyword evidence="4" id="KW-0106">Calcium</keyword>
<evidence type="ECO:0000256" key="3">
    <source>
        <dbReference type="ARBA" id="ARBA00022723"/>
    </source>
</evidence>
<dbReference type="RefSeq" id="WP_130647057.1">
    <property type="nucleotide sequence ID" value="NZ_PGCL01000003.1"/>
</dbReference>
<gene>
    <name evidence="6" type="ORF">CUJ86_08080</name>
</gene>
<name>A0A483CXI0_9EURY</name>
<dbReference type="Pfam" id="PF01951">
    <property type="entry name" value="Archease"/>
    <property type="match status" value="1"/>
</dbReference>
<dbReference type="AlphaFoldDB" id="A0A483CXI0"/>
<protein>
    <submittedName>
        <fullName evidence="6">Protein archease</fullName>
    </submittedName>
</protein>
<evidence type="ECO:0000313" key="7">
    <source>
        <dbReference type="Proteomes" id="UP000292580"/>
    </source>
</evidence>
<keyword evidence="2" id="KW-0819">tRNA processing</keyword>
<evidence type="ECO:0000256" key="2">
    <source>
        <dbReference type="ARBA" id="ARBA00022694"/>
    </source>
</evidence>
<reference evidence="6 7" key="1">
    <citation type="submission" date="2017-11" db="EMBL/GenBank/DDBJ databases">
        <title>Isolation and Characterization of Methanofollis Species from Methane Seep Offshore SW Taiwan.</title>
        <authorList>
            <person name="Teng N.-H."/>
            <person name="Lai M.-C."/>
            <person name="Chen S.-C."/>
        </authorList>
    </citation>
    <scope>NUCLEOTIDE SEQUENCE [LARGE SCALE GENOMIC DNA]</scope>
    <source>
        <strain evidence="6 7">FWC-SCC2</strain>
    </source>
</reference>
<evidence type="ECO:0000256" key="1">
    <source>
        <dbReference type="ARBA" id="ARBA00007963"/>
    </source>
</evidence>
<sequence length="135" mass="15264">MPFFEVPHQADVKVHVEADTCGHLFSETARAMFCLMYCRCEEGGVERRVSVTSTDRHSLMIDFLSELLFIAEVERLVFSSFDVTVTDTALEAVARGERFDPAKHRGGMEIKGVSYSGLRIFRDGNLFCCEILFDV</sequence>
<dbReference type="SUPFAM" id="SSF69819">
    <property type="entry name" value="MTH1598-like"/>
    <property type="match status" value="1"/>
</dbReference>
<accession>A0A483CXI0</accession>
<dbReference type="PANTHER" id="PTHR12682">
    <property type="entry name" value="ARCHEASE"/>
    <property type="match status" value="1"/>
</dbReference>
<comment type="caution">
    <text evidence="6">The sequence shown here is derived from an EMBL/GenBank/DDBJ whole genome shotgun (WGS) entry which is preliminary data.</text>
</comment>
<evidence type="ECO:0000259" key="5">
    <source>
        <dbReference type="Pfam" id="PF01951"/>
    </source>
</evidence>
<dbReference type="PANTHER" id="PTHR12682:SF11">
    <property type="entry name" value="PROTEIN ARCHEASE"/>
    <property type="match status" value="1"/>
</dbReference>
<proteinExistence type="inferred from homology"/>
<dbReference type="Proteomes" id="UP000292580">
    <property type="component" value="Unassembled WGS sequence"/>
</dbReference>
<dbReference type="InterPro" id="IPR002804">
    <property type="entry name" value="Archease"/>
</dbReference>
<keyword evidence="7" id="KW-1185">Reference proteome</keyword>
<dbReference type="Gene3D" id="3.55.10.10">
    <property type="entry name" value="Archease domain"/>
    <property type="match status" value="1"/>
</dbReference>
<evidence type="ECO:0000313" key="6">
    <source>
        <dbReference type="EMBL" id="TAJ43993.1"/>
    </source>
</evidence>
<dbReference type="InterPro" id="IPR023572">
    <property type="entry name" value="Archease_dom"/>
</dbReference>
<dbReference type="GO" id="GO:0008033">
    <property type="term" value="P:tRNA processing"/>
    <property type="evidence" value="ECO:0007669"/>
    <property type="project" value="UniProtKB-KW"/>
</dbReference>
<comment type="similarity">
    <text evidence="1">Belongs to the archease family.</text>
</comment>
<feature type="domain" description="Archease" evidence="5">
    <location>
        <begin position="5"/>
        <end position="135"/>
    </location>
</feature>
<organism evidence="6 7">
    <name type="scientific">Methanofollis fontis</name>
    <dbReference type="NCBI Taxonomy" id="2052832"/>
    <lineage>
        <taxon>Archaea</taxon>
        <taxon>Methanobacteriati</taxon>
        <taxon>Methanobacteriota</taxon>
        <taxon>Stenosarchaea group</taxon>
        <taxon>Methanomicrobia</taxon>
        <taxon>Methanomicrobiales</taxon>
        <taxon>Methanomicrobiaceae</taxon>
        <taxon>Methanofollis</taxon>
    </lineage>
</organism>
<evidence type="ECO:0000256" key="4">
    <source>
        <dbReference type="ARBA" id="ARBA00022837"/>
    </source>
</evidence>